<dbReference type="GO" id="GO:0001508">
    <property type="term" value="P:action potential"/>
    <property type="evidence" value="ECO:0007669"/>
    <property type="project" value="TreeGrafter"/>
</dbReference>
<dbReference type="Gene3D" id="1.10.287.70">
    <property type="match status" value="1"/>
</dbReference>
<dbReference type="Pfam" id="PF00520">
    <property type="entry name" value="Ion_trans"/>
    <property type="match status" value="1"/>
</dbReference>
<keyword evidence="7" id="KW-0630">Potassium</keyword>
<evidence type="ECO:0000259" key="14">
    <source>
        <dbReference type="Pfam" id="PF00520"/>
    </source>
</evidence>
<evidence type="ECO:0000256" key="9">
    <source>
        <dbReference type="ARBA" id="ARBA00023065"/>
    </source>
</evidence>
<feature type="transmembrane region" description="Helical" evidence="13">
    <location>
        <begin position="405"/>
        <end position="422"/>
    </location>
</feature>
<feature type="transmembrane region" description="Helical" evidence="13">
    <location>
        <begin position="372"/>
        <end position="393"/>
    </location>
</feature>
<dbReference type="InterPro" id="IPR005821">
    <property type="entry name" value="Ion_trans_dom"/>
</dbReference>
<dbReference type="InterPro" id="IPR027359">
    <property type="entry name" value="Volt_channel_dom_sf"/>
</dbReference>
<reference evidence="15 16" key="1">
    <citation type="journal article" date="2015" name="Genome Biol. Evol.">
        <title>Comparative Genomics of a Bacterivorous Green Alga Reveals Evolutionary Causalities and Consequences of Phago-Mixotrophic Mode of Nutrition.</title>
        <authorList>
            <person name="Burns J.A."/>
            <person name="Paasch A."/>
            <person name="Narechania A."/>
            <person name="Kim E."/>
        </authorList>
    </citation>
    <scope>NUCLEOTIDE SEQUENCE [LARGE SCALE GENOMIC DNA]</scope>
    <source>
        <strain evidence="15 16">PLY_AMNH</strain>
    </source>
</reference>
<keyword evidence="11" id="KW-0407">Ion channel</keyword>
<keyword evidence="5" id="KW-0631">Potassium channel</keyword>
<keyword evidence="6" id="KW-0851">Voltage-gated channel</keyword>
<keyword evidence="10 13" id="KW-0472">Membrane</keyword>
<evidence type="ECO:0000256" key="3">
    <source>
        <dbReference type="ARBA" id="ARBA00022538"/>
    </source>
</evidence>
<evidence type="ECO:0000256" key="12">
    <source>
        <dbReference type="SAM" id="MobiDB-lite"/>
    </source>
</evidence>
<evidence type="ECO:0000256" key="11">
    <source>
        <dbReference type="ARBA" id="ARBA00023303"/>
    </source>
</evidence>
<dbReference type="SUPFAM" id="SSF81324">
    <property type="entry name" value="Voltage-gated potassium channels"/>
    <property type="match status" value="1"/>
</dbReference>
<dbReference type="FunFam" id="1.20.120.350:FF:000091">
    <property type="entry name" value="Predicted protein"/>
    <property type="match status" value="1"/>
</dbReference>
<feature type="transmembrane region" description="Helical" evidence="13">
    <location>
        <begin position="276"/>
        <end position="293"/>
    </location>
</feature>
<feature type="transmembrane region" description="Helical" evidence="13">
    <location>
        <begin position="239"/>
        <end position="264"/>
    </location>
</feature>
<feature type="domain" description="Ion transport" evidence="14">
    <location>
        <begin position="243"/>
        <end position="461"/>
    </location>
</feature>
<organism evidence="15 16">
    <name type="scientific">Cymbomonas tetramitiformis</name>
    <dbReference type="NCBI Taxonomy" id="36881"/>
    <lineage>
        <taxon>Eukaryota</taxon>
        <taxon>Viridiplantae</taxon>
        <taxon>Chlorophyta</taxon>
        <taxon>Pyramimonadophyceae</taxon>
        <taxon>Pyramimonadales</taxon>
        <taxon>Pyramimonadaceae</taxon>
        <taxon>Cymbomonas</taxon>
    </lineage>
</organism>
<protein>
    <recommendedName>
        <fullName evidence="14">Ion transport domain-containing protein</fullName>
    </recommendedName>
</protein>
<keyword evidence="9" id="KW-0406">Ion transport</keyword>
<dbReference type="InterPro" id="IPR028325">
    <property type="entry name" value="VG_K_chnl"/>
</dbReference>
<dbReference type="PRINTS" id="PR00169">
    <property type="entry name" value="KCHANNEL"/>
</dbReference>
<evidence type="ECO:0000256" key="7">
    <source>
        <dbReference type="ARBA" id="ARBA00022958"/>
    </source>
</evidence>
<feature type="region of interest" description="Disordered" evidence="12">
    <location>
        <begin position="1"/>
        <end position="43"/>
    </location>
</feature>
<dbReference type="FunFam" id="1.10.287.70:FF:000097">
    <property type="entry name" value="Potassium voltage-gated channel subfamily G member 3"/>
    <property type="match status" value="1"/>
</dbReference>
<evidence type="ECO:0000313" key="15">
    <source>
        <dbReference type="EMBL" id="KAK3249203.1"/>
    </source>
</evidence>
<dbReference type="GO" id="GO:0008076">
    <property type="term" value="C:voltage-gated potassium channel complex"/>
    <property type="evidence" value="ECO:0007669"/>
    <property type="project" value="InterPro"/>
</dbReference>
<evidence type="ECO:0000313" key="16">
    <source>
        <dbReference type="Proteomes" id="UP001190700"/>
    </source>
</evidence>
<evidence type="ECO:0000256" key="4">
    <source>
        <dbReference type="ARBA" id="ARBA00022692"/>
    </source>
</evidence>
<dbReference type="AlphaFoldDB" id="A0AAE0F2B9"/>
<keyword evidence="2" id="KW-0813">Transport</keyword>
<evidence type="ECO:0000256" key="5">
    <source>
        <dbReference type="ARBA" id="ARBA00022826"/>
    </source>
</evidence>
<evidence type="ECO:0000256" key="8">
    <source>
        <dbReference type="ARBA" id="ARBA00022989"/>
    </source>
</evidence>
<feature type="transmembrane region" description="Helical" evidence="13">
    <location>
        <begin position="434"/>
        <end position="454"/>
    </location>
</feature>
<dbReference type="Gene3D" id="1.20.120.350">
    <property type="entry name" value="Voltage-gated potassium channels. Chain C"/>
    <property type="match status" value="1"/>
</dbReference>
<evidence type="ECO:0000256" key="13">
    <source>
        <dbReference type="SAM" id="Phobius"/>
    </source>
</evidence>
<dbReference type="Proteomes" id="UP001190700">
    <property type="component" value="Unassembled WGS sequence"/>
</dbReference>
<feature type="compositionally biased region" description="Polar residues" evidence="12">
    <location>
        <begin position="174"/>
        <end position="184"/>
    </location>
</feature>
<proteinExistence type="predicted"/>
<dbReference type="GO" id="GO:0005249">
    <property type="term" value="F:voltage-gated potassium channel activity"/>
    <property type="evidence" value="ECO:0007669"/>
    <property type="project" value="InterPro"/>
</dbReference>
<evidence type="ECO:0000256" key="10">
    <source>
        <dbReference type="ARBA" id="ARBA00023136"/>
    </source>
</evidence>
<accession>A0AAE0F2B9</accession>
<dbReference type="PANTHER" id="PTHR11537">
    <property type="entry name" value="VOLTAGE-GATED POTASSIUM CHANNEL"/>
    <property type="match status" value="1"/>
</dbReference>
<gene>
    <name evidence="15" type="ORF">CYMTET_41360</name>
</gene>
<comment type="subcellular location">
    <subcellularLocation>
        <location evidence="1">Membrane</location>
        <topology evidence="1">Multi-pass membrane protein</topology>
    </subcellularLocation>
</comment>
<sequence length="635" mass="71060">MRVSPLEPEVDTVYKSPLREESSSDVGDALYSGAKSTSDPPCVSSVSCSPVQEMAPVTTEAHEEQLLIIEPAKEHNSLAATSTAYEEHVNDAALVESEEQLLIIEPAKEHNSLAATSTAYEEHVNDAALVESDMTGDEVDQISLEHVDADAARPPPLGLPPDTSDCPREEESASPIQLEQSPSVSPGADDPYHKLNKSVAKKADPPDPPVKKRRVNFWEACGKMKLSIWNLMNDPQSSLLAHVISLIILVLIAVSSVTFCLETMEEYSDDESKRNFAVIEDICVLAFTIEYVLKLLTAPNVGKFFITPMNLLDLFAILPYFLEKLAGAAGGLSNTRIFRVLRLVRVFRVFKVGGFARNMEVVTLAVTRSMDLLGMLSFILALVVILFASLIYYCEKGGDQSGFDSIPVAFWWTVVTVTTTGYGDFYPVTFAGQLAGSILMLISVIIVALPIAVVGTEFTQVWEEHDREEKFQKQNVDMDRNFEREATQFQVHDRLLGTLLNESNLTRKMLQRIVDIINMKMDELFEATEEMHGQPLTLEREQKLFEMDKALLLLFDDAIFLEDRLEDCLSHMLTINSDEHVSKLRDLGMKQKKAKRRIEERDFVVNLVAQTRKQMSTLYSQIVTQAHQDITPYDN</sequence>
<evidence type="ECO:0000256" key="2">
    <source>
        <dbReference type="ARBA" id="ARBA00022448"/>
    </source>
</evidence>
<evidence type="ECO:0000256" key="1">
    <source>
        <dbReference type="ARBA" id="ARBA00004141"/>
    </source>
</evidence>
<keyword evidence="8 13" id="KW-1133">Transmembrane helix</keyword>
<comment type="caution">
    <text evidence="15">The sequence shown here is derived from an EMBL/GenBank/DDBJ whole genome shotgun (WGS) entry which is preliminary data.</text>
</comment>
<feature type="region of interest" description="Disordered" evidence="12">
    <location>
        <begin position="148"/>
        <end position="210"/>
    </location>
</feature>
<dbReference type="PANTHER" id="PTHR11537:SF254">
    <property type="entry name" value="POTASSIUM VOLTAGE-GATED CHANNEL PROTEIN SHAB"/>
    <property type="match status" value="1"/>
</dbReference>
<keyword evidence="16" id="KW-1185">Reference proteome</keyword>
<name>A0AAE0F2B9_9CHLO</name>
<keyword evidence="4 13" id="KW-0812">Transmembrane</keyword>
<evidence type="ECO:0000256" key="6">
    <source>
        <dbReference type="ARBA" id="ARBA00022882"/>
    </source>
</evidence>
<keyword evidence="3" id="KW-0633">Potassium transport</keyword>
<dbReference type="EMBL" id="LGRX02027546">
    <property type="protein sequence ID" value="KAK3249203.1"/>
    <property type="molecule type" value="Genomic_DNA"/>
</dbReference>